<reference evidence="1" key="1">
    <citation type="submission" date="2015-04" db="EMBL/GenBank/DDBJ databases">
        <title>The genome sequence of the plant pathogenic Rhizarian Plasmodiophora brassicae reveals insights in its biotrophic life cycle and the origin of chitin synthesis.</title>
        <authorList>
            <person name="Schwelm A."/>
            <person name="Fogelqvist J."/>
            <person name="Knaust A."/>
            <person name="Julke S."/>
            <person name="Lilja T."/>
            <person name="Dhandapani V."/>
            <person name="Bonilla-Rosso G."/>
            <person name="Karlsson M."/>
            <person name="Shevchenko A."/>
            <person name="Choi S.R."/>
            <person name="Kim H.G."/>
            <person name="Park J.Y."/>
            <person name="Lim Y.P."/>
            <person name="Ludwig-Muller J."/>
            <person name="Dixelius C."/>
        </authorList>
    </citation>
    <scope>NUCLEOTIDE SEQUENCE</scope>
    <source>
        <tissue evidence="1">Potato root galls</tissue>
    </source>
</reference>
<name>A0A0H5RP38_9EUKA</name>
<organism evidence="1">
    <name type="scientific">Spongospora subterranea</name>
    <dbReference type="NCBI Taxonomy" id="70186"/>
    <lineage>
        <taxon>Eukaryota</taxon>
        <taxon>Sar</taxon>
        <taxon>Rhizaria</taxon>
        <taxon>Endomyxa</taxon>
        <taxon>Phytomyxea</taxon>
        <taxon>Plasmodiophorida</taxon>
        <taxon>Plasmodiophoridae</taxon>
        <taxon>Spongospora</taxon>
    </lineage>
</organism>
<evidence type="ECO:0008006" key="2">
    <source>
        <dbReference type="Google" id="ProtNLM"/>
    </source>
</evidence>
<dbReference type="InterPro" id="IPR010323">
    <property type="entry name" value="DUF924"/>
</dbReference>
<protein>
    <recommendedName>
        <fullName evidence="2">DUF924 domain-containing protein</fullName>
    </recommendedName>
</protein>
<dbReference type="EMBL" id="HACM01010047">
    <property type="protein sequence ID" value="CRZ10489.1"/>
    <property type="molecule type" value="Transcribed_RNA"/>
</dbReference>
<dbReference type="AlphaFoldDB" id="A0A0H5RP38"/>
<evidence type="ECO:0000313" key="1">
    <source>
        <dbReference type="EMBL" id="CRZ10489.1"/>
    </source>
</evidence>
<dbReference type="Gene3D" id="1.25.40.10">
    <property type="entry name" value="Tetratricopeptide repeat domain"/>
    <property type="match status" value="1"/>
</dbReference>
<dbReference type="InterPro" id="IPR011990">
    <property type="entry name" value="TPR-like_helical_dom_sf"/>
</dbReference>
<dbReference type="Pfam" id="PF06041">
    <property type="entry name" value="DUF924"/>
    <property type="match status" value="1"/>
</dbReference>
<dbReference type="SUPFAM" id="SSF48452">
    <property type="entry name" value="TPR-like"/>
    <property type="match status" value="1"/>
</dbReference>
<sequence length="238" mass="27579">MGVMDSYIHIPPTRISAKTGIKMRTSILDLWLGDVRRFYYSRESLKRAQTTWYGEALNPQQKHDVCCKMRKDYGALFGRVAAGQFDDESWPNDVEGLLSFVILSHPLGRRIHKNKCEAYSLDEQAINRVKRSIDSGIHRQIMVIERKFLYLPLVYSENIGDHTLAKECHIQTVQDAKDRRGYQHIQAKVEADLECLNEHTAVLERFGRYPHRNAVLQRTSTQEEMEFLEDSSTKSYGV</sequence>
<proteinExistence type="predicted"/>
<accession>A0A0H5RP38</accession>